<keyword evidence="2" id="KW-1185">Reference proteome</keyword>
<proteinExistence type="predicted"/>
<gene>
    <name evidence="1" type="ORF">ILYODFUR_003373</name>
</gene>
<name>A0ABV0TUH0_9TELE</name>
<evidence type="ECO:0000313" key="2">
    <source>
        <dbReference type="Proteomes" id="UP001482620"/>
    </source>
</evidence>
<accession>A0ABV0TUH0</accession>
<evidence type="ECO:0000313" key="1">
    <source>
        <dbReference type="EMBL" id="MEQ2235543.1"/>
    </source>
</evidence>
<dbReference type="Proteomes" id="UP001482620">
    <property type="component" value="Unassembled WGS sequence"/>
</dbReference>
<protein>
    <submittedName>
        <fullName evidence="1">Uncharacterized protein</fullName>
    </submittedName>
</protein>
<dbReference type="EMBL" id="JAHRIQ010046514">
    <property type="protein sequence ID" value="MEQ2235543.1"/>
    <property type="molecule type" value="Genomic_DNA"/>
</dbReference>
<comment type="caution">
    <text evidence="1">The sequence shown here is derived from an EMBL/GenBank/DDBJ whole genome shotgun (WGS) entry which is preliminary data.</text>
</comment>
<reference evidence="1 2" key="1">
    <citation type="submission" date="2021-06" db="EMBL/GenBank/DDBJ databases">
        <authorList>
            <person name="Palmer J.M."/>
        </authorList>
    </citation>
    <scope>NUCLEOTIDE SEQUENCE [LARGE SCALE GENOMIC DNA]</scope>
    <source>
        <strain evidence="2">if_2019</strain>
        <tissue evidence="1">Muscle</tissue>
    </source>
</reference>
<sequence length="132" mass="13891">MPQGSLPFLCDPPKAADPVWHVTAPLASLEHILHPQSGAGQLQLAALSLIDLAPMLTQTPGGHRGGGGKKGSQLTHLQVQWGRYSDAVATQNTADGWPLCACLTGTRCVSSEDEGPADKHYWRTSAACHNTG</sequence>
<organism evidence="1 2">
    <name type="scientific">Ilyodon furcidens</name>
    <name type="common">goldbreast splitfin</name>
    <dbReference type="NCBI Taxonomy" id="33524"/>
    <lineage>
        <taxon>Eukaryota</taxon>
        <taxon>Metazoa</taxon>
        <taxon>Chordata</taxon>
        <taxon>Craniata</taxon>
        <taxon>Vertebrata</taxon>
        <taxon>Euteleostomi</taxon>
        <taxon>Actinopterygii</taxon>
        <taxon>Neopterygii</taxon>
        <taxon>Teleostei</taxon>
        <taxon>Neoteleostei</taxon>
        <taxon>Acanthomorphata</taxon>
        <taxon>Ovalentaria</taxon>
        <taxon>Atherinomorphae</taxon>
        <taxon>Cyprinodontiformes</taxon>
        <taxon>Goodeidae</taxon>
        <taxon>Ilyodon</taxon>
    </lineage>
</organism>